<evidence type="ECO:0000313" key="2">
    <source>
        <dbReference type="Proteomes" id="UP000321258"/>
    </source>
</evidence>
<dbReference type="AlphaFoldDB" id="A0A512IK82"/>
<dbReference type="EMBL" id="BJZT01000005">
    <property type="protein sequence ID" value="GEO98109.1"/>
    <property type="molecule type" value="Genomic_DNA"/>
</dbReference>
<dbReference type="OrthoDB" id="8001423at2"/>
<dbReference type="RefSeq" id="WP_147076394.1">
    <property type="nucleotide sequence ID" value="NZ_BJZT01000005.1"/>
</dbReference>
<dbReference type="Proteomes" id="UP000321258">
    <property type="component" value="Unassembled WGS sequence"/>
</dbReference>
<name>A0A512IK82_9HYPH</name>
<gene>
    <name evidence="1" type="ORF">MHA02_04970</name>
</gene>
<keyword evidence="2" id="KW-1185">Reference proteome</keyword>
<accession>A0A512IK82</accession>
<sequence>MQGVLGETGGIAMVPIDTPGARFMTTFGKRQLLKHLGTIRGSGSLSIGEGSRSLGSVSYEIDSFVDRMMYSANGQIEGDTGLLAEAFKAGTATLALDGGRSVAVVLADPEGSPTAEIVVRSALPL</sequence>
<evidence type="ECO:0000313" key="1">
    <source>
        <dbReference type="EMBL" id="GEO98109.1"/>
    </source>
</evidence>
<organism evidence="1 2">
    <name type="scientific">Methylobacterium haplocladii</name>
    <dbReference type="NCBI Taxonomy" id="1176176"/>
    <lineage>
        <taxon>Bacteria</taxon>
        <taxon>Pseudomonadati</taxon>
        <taxon>Pseudomonadota</taxon>
        <taxon>Alphaproteobacteria</taxon>
        <taxon>Hyphomicrobiales</taxon>
        <taxon>Methylobacteriaceae</taxon>
        <taxon>Methylobacterium</taxon>
    </lineage>
</organism>
<reference evidence="1 2" key="1">
    <citation type="submission" date="2019-07" db="EMBL/GenBank/DDBJ databases">
        <title>Whole genome shotgun sequence of Methylobacterium haplocladii NBRC 107714.</title>
        <authorList>
            <person name="Hosoyama A."/>
            <person name="Uohara A."/>
            <person name="Ohji S."/>
            <person name="Ichikawa N."/>
        </authorList>
    </citation>
    <scope>NUCLEOTIDE SEQUENCE [LARGE SCALE GENOMIC DNA]</scope>
    <source>
        <strain evidence="1 2">NBRC 107714</strain>
    </source>
</reference>
<proteinExistence type="predicted"/>
<protein>
    <submittedName>
        <fullName evidence="1">Uncharacterized protein</fullName>
    </submittedName>
</protein>
<comment type="caution">
    <text evidence="1">The sequence shown here is derived from an EMBL/GenBank/DDBJ whole genome shotgun (WGS) entry which is preliminary data.</text>
</comment>